<dbReference type="Pfam" id="PF03732">
    <property type="entry name" value="Retrotrans_gag"/>
    <property type="match status" value="1"/>
</dbReference>
<reference evidence="2" key="2">
    <citation type="submission" date="2023-06" db="EMBL/GenBank/DDBJ databases">
        <authorList>
            <person name="Swenson N.G."/>
            <person name="Wegrzyn J.L."/>
            <person name="Mcevoy S.L."/>
        </authorList>
    </citation>
    <scope>NUCLEOTIDE SEQUENCE</scope>
    <source>
        <strain evidence="2">NS2018</strain>
        <tissue evidence="2">Leaf</tissue>
    </source>
</reference>
<accession>A0AA39V983</accession>
<reference evidence="2" key="1">
    <citation type="journal article" date="2022" name="Plant J.">
        <title>Strategies of tolerance reflected in two North American maple genomes.</title>
        <authorList>
            <person name="McEvoy S.L."/>
            <person name="Sezen U.U."/>
            <person name="Trouern-Trend A."/>
            <person name="McMahon S.M."/>
            <person name="Schaberg P.G."/>
            <person name="Yang J."/>
            <person name="Wegrzyn J.L."/>
            <person name="Swenson N.G."/>
        </authorList>
    </citation>
    <scope>NUCLEOTIDE SEQUENCE</scope>
    <source>
        <strain evidence="2">NS2018</strain>
    </source>
</reference>
<keyword evidence="3" id="KW-1185">Reference proteome</keyword>
<dbReference type="Proteomes" id="UP001168877">
    <property type="component" value="Unassembled WGS sequence"/>
</dbReference>
<dbReference type="EMBL" id="JAUESC010000388">
    <property type="protein sequence ID" value="KAK0571227.1"/>
    <property type="molecule type" value="Genomic_DNA"/>
</dbReference>
<gene>
    <name evidence="2" type="ORF">LWI29_012795</name>
</gene>
<dbReference type="AlphaFoldDB" id="A0AA39V983"/>
<proteinExistence type="predicted"/>
<name>A0AA39V983_ACESA</name>
<comment type="caution">
    <text evidence="2">The sequence shown here is derived from an EMBL/GenBank/DDBJ whole genome shotgun (WGS) entry which is preliminary data.</text>
</comment>
<dbReference type="PANTHER" id="PTHR33223">
    <property type="entry name" value="CCHC-TYPE DOMAIN-CONTAINING PROTEIN"/>
    <property type="match status" value="1"/>
</dbReference>
<protein>
    <recommendedName>
        <fullName evidence="1">Retrotransposon gag domain-containing protein</fullName>
    </recommendedName>
</protein>
<dbReference type="InterPro" id="IPR005162">
    <property type="entry name" value="Retrotrans_gag_dom"/>
</dbReference>
<evidence type="ECO:0000313" key="3">
    <source>
        <dbReference type="Proteomes" id="UP001168877"/>
    </source>
</evidence>
<evidence type="ECO:0000313" key="2">
    <source>
        <dbReference type="EMBL" id="KAK0571227.1"/>
    </source>
</evidence>
<evidence type="ECO:0000259" key="1">
    <source>
        <dbReference type="Pfam" id="PF03732"/>
    </source>
</evidence>
<sequence>MEGYDDRKDVGGSQTTVHRRYSFAPFPSKFKMPQMESYDRHEDPAQHLKTFRLFVNQFFKARHPKKPVTHLLSIKQNEKETLNEYIARFNLKAVQVEGYSDDVAFIAMMTRLQARRFLWSIMKNPPRTYIELLNNAYKYTNARTLQCEKK</sequence>
<feature type="domain" description="Retrotransposon gag" evidence="1">
    <location>
        <begin position="52"/>
        <end position="109"/>
    </location>
</feature>
<dbReference type="PANTHER" id="PTHR33223:SF10">
    <property type="entry name" value="AMINOTRANSFERASE-LIKE PLANT MOBILE DOMAIN-CONTAINING PROTEIN"/>
    <property type="match status" value="1"/>
</dbReference>
<organism evidence="2 3">
    <name type="scientific">Acer saccharum</name>
    <name type="common">Sugar maple</name>
    <dbReference type="NCBI Taxonomy" id="4024"/>
    <lineage>
        <taxon>Eukaryota</taxon>
        <taxon>Viridiplantae</taxon>
        <taxon>Streptophyta</taxon>
        <taxon>Embryophyta</taxon>
        <taxon>Tracheophyta</taxon>
        <taxon>Spermatophyta</taxon>
        <taxon>Magnoliopsida</taxon>
        <taxon>eudicotyledons</taxon>
        <taxon>Gunneridae</taxon>
        <taxon>Pentapetalae</taxon>
        <taxon>rosids</taxon>
        <taxon>malvids</taxon>
        <taxon>Sapindales</taxon>
        <taxon>Sapindaceae</taxon>
        <taxon>Hippocastanoideae</taxon>
        <taxon>Acereae</taxon>
        <taxon>Acer</taxon>
    </lineage>
</organism>